<evidence type="ECO:0000313" key="2">
    <source>
        <dbReference type="EMBL" id="KPL72099.1"/>
    </source>
</evidence>
<dbReference type="AlphaFoldDB" id="A0A0P6WZ94"/>
<keyword evidence="3" id="KW-1185">Reference proteome</keyword>
<proteinExistence type="predicted"/>
<evidence type="ECO:0000313" key="3">
    <source>
        <dbReference type="Proteomes" id="UP000050417"/>
    </source>
</evidence>
<dbReference type="STRING" id="1134406.ADN00_16655"/>
<dbReference type="Proteomes" id="UP000050417">
    <property type="component" value="Unassembled WGS sequence"/>
</dbReference>
<dbReference type="RefSeq" id="WP_075064168.1">
    <property type="nucleotide sequence ID" value="NZ_LGCL01000040.1"/>
</dbReference>
<feature type="signal peptide" evidence="1">
    <location>
        <begin position="1"/>
        <end position="26"/>
    </location>
</feature>
<dbReference type="OrthoDB" id="10012008at2"/>
<sequence>MKRMTGILFIAFLAGLVFSPIQPAKASPTHTSIWSSSIVVYNPSDTDTTEYNIVYYGSDDPNNVIPSSLRTLIPHESVSILVGSTILDENFKGGAVISSDREVIAIYRQSTPETSMIVYSSFTIDDAGVGKFYIPVARRNADGYSSRISVQNLHTAPASVSFQFFSNSGTYSQTITPAANQVYSNASLVFDLASTDFNALGDNFIGSVVITTGGSEKIIAAVQDFAGDSSQTYAYQGEAAGDNEVFIPNAACNFGRSQLSTELLVQNTGSGTLSSFSIEYFDANGTLSGAHSNLSGLNLAPGDSISVDSCSAIAAGSNYSALVTSSQQPVSVVVRTTDNSGFAATINGFSQPGSEWLGSDNKYRMVLPYGEWTRSDNSYQTYIAVMNASDSAATEVNAVYFYENGTRAVTHTLASASNPLPVKAKRTTNANAAPGLLNPQDQYFKGAVVIESNVPIVAVARVQRTLNNPAGGLITEGDDYGAIPYAKPAD</sequence>
<gene>
    <name evidence="2" type="ORF">ADN00_16655</name>
</gene>
<protein>
    <recommendedName>
        <fullName evidence="4">IgGFc-binding protein N-terminal domain-containing protein</fullName>
    </recommendedName>
</protein>
<comment type="caution">
    <text evidence="2">The sequence shown here is derived from an EMBL/GenBank/DDBJ whole genome shotgun (WGS) entry which is preliminary data.</text>
</comment>
<dbReference type="EMBL" id="LGCL01000040">
    <property type="protein sequence ID" value="KPL72099.1"/>
    <property type="molecule type" value="Genomic_DNA"/>
</dbReference>
<evidence type="ECO:0000256" key="1">
    <source>
        <dbReference type="SAM" id="SignalP"/>
    </source>
</evidence>
<evidence type="ECO:0008006" key="4">
    <source>
        <dbReference type="Google" id="ProtNLM"/>
    </source>
</evidence>
<keyword evidence="1" id="KW-0732">Signal</keyword>
<accession>A0A0P6WZ94</accession>
<organism evidence="2 3">
    <name type="scientific">Ornatilinea apprima</name>
    <dbReference type="NCBI Taxonomy" id="1134406"/>
    <lineage>
        <taxon>Bacteria</taxon>
        <taxon>Bacillati</taxon>
        <taxon>Chloroflexota</taxon>
        <taxon>Anaerolineae</taxon>
        <taxon>Anaerolineales</taxon>
        <taxon>Anaerolineaceae</taxon>
        <taxon>Ornatilinea</taxon>
    </lineage>
</organism>
<reference evidence="2 3" key="1">
    <citation type="submission" date="2015-07" db="EMBL/GenBank/DDBJ databases">
        <title>Genome sequence of Ornatilinea apprima DSM 23815.</title>
        <authorList>
            <person name="Hemp J."/>
            <person name="Ward L.M."/>
            <person name="Pace L.A."/>
            <person name="Fischer W.W."/>
        </authorList>
    </citation>
    <scope>NUCLEOTIDE SEQUENCE [LARGE SCALE GENOMIC DNA]</scope>
    <source>
        <strain evidence="2 3">P3M-1</strain>
    </source>
</reference>
<feature type="chain" id="PRO_5006132733" description="IgGFc-binding protein N-terminal domain-containing protein" evidence="1">
    <location>
        <begin position="27"/>
        <end position="490"/>
    </location>
</feature>
<name>A0A0P6WZ94_9CHLR</name>